<evidence type="ECO:0000256" key="1">
    <source>
        <dbReference type="SAM" id="MobiDB-lite"/>
    </source>
</evidence>
<sequence length="113" mass="12096">MVSMQEFPPRPSVETVLGDESDNASSDVNSSAVDISPTADASAVDASHDPFGSGHLWVTELVAGDPLRFRLTDAGFLEFGDRNGVFDHDAVPLRYRAAVGAVRERFARDAFAA</sequence>
<comment type="caution">
    <text evidence="2">The sequence shown here is derived from an EMBL/GenBank/DDBJ whole genome shotgun (WGS) entry which is preliminary data.</text>
</comment>
<dbReference type="EMBL" id="JBHSWW010000054">
    <property type="protein sequence ID" value="MFC6752975.1"/>
    <property type="molecule type" value="Genomic_DNA"/>
</dbReference>
<feature type="compositionally biased region" description="Low complexity" evidence="1">
    <location>
        <begin position="23"/>
        <end position="34"/>
    </location>
</feature>
<evidence type="ECO:0000313" key="2">
    <source>
        <dbReference type="EMBL" id="MFC6752975.1"/>
    </source>
</evidence>
<name>A0ABD5S963_9EURY</name>
<organism evidence="2 3">
    <name type="scientific">Halorubrum tibetense</name>
    <dbReference type="NCBI Taxonomy" id="175631"/>
    <lineage>
        <taxon>Archaea</taxon>
        <taxon>Methanobacteriati</taxon>
        <taxon>Methanobacteriota</taxon>
        <taxon>Stenosarchaea group</taxon>
        <taxon>Halobacteria</taxon>
        <taxon>Halobacteriales</taxon>
        <taxon>Haloferacaceae</taxon>
        <taxon>Halorubrum</taxon>
    </lineage>
</organism>
<reference evidence="2 3" key="1">
    <citation type="journal article" date="2019" name="Int. J. Syst. Evol. Microbiol.">
        <title>The Global Catalogue of Microorganisms (GCM) 10K type strain sequencing project: providing services to taxonomists for standard genome sequencing and annotation.</title>
        <authorList>
            <consortium name="The Broad Institute Genomics Platform"/>
            <consortium name="The Broad Institute Genome Sequencing Center for Infectious Disease"/>
            <person name="Wu L."/>
            <person name="Ma J."/>
        </authorList>
    </citation>
    <scope>NUCLEOTIDE SEQUENCE [LARGE SCALE GENOMIC DNA]</scope>
    <source>
        <strain evidence="2 3">CGMCC 1.3239</strain>
    </source>
</reference>
<feature type="region of interest" description="Disordered" evidence="1">
    <location>
        <begin position="1"/>
        <end position="46"/>
    </location>
</feature>
<accession>A0ABD5S963</accession>
<gene>
    <name evidence="2" type="ORF">ACFQEU_05770</name>
</gene>
<proteinExistence type="predicted"/>
<dbReference type="Proteomes" id="UP001596442">
    <property type="component" value="Unassembled WGS sequence"/>
</dbReference>
<feature type="non-terminal residue" evidence="2">
    <location>
        <position position="113"/>
    </location>
</feature>
<evidence type="ECO:0000313" key="3">
    <source>
        <dbReference type="Proteomes" id="UP001596442"/>
    </source>
</evidence>
<keyword evidence="3" id="KW-1185">Reference proteome</keyword>
<dbReference type="AlphaFoldDB" id="A0ABD5S963"/>
<protein>
    <submittedName>
        <fullName evidence="2">Uncharacterized protein</fullName>
    </submittedName>
</protein>